<name>A0A1D8JCG5_9BACL</name>
<sequence>MNELIRKKIIEIEVRFQVKILYAVESGSRAWGIHSNDSDYDVRFIYIHQPNWYLSIDRQGVGAKRDVIELPINDILDISGWEITKALRLFRKSNPTLLEWLRSDNIYRQNSSLATQLRVLEPETFNPTASLHHYLNMAKNNYRLYLQKSEIKNCLYAIRSILACKWIEENKTPPPIRFNDLVEASVPKGQFRNIIEHLAERKMAGNESEKEVSISIMNECLESEISRIETYIQTVFVEVEDSTKKLDELFRNVLKEVYQ</sequence>
<dbReference type="Pfam" id="PF10127">
    <property type="entry name" value="RlaP"/>
    <property type="match status" value="1"/>
</dbReference>
<dbReference type="EMBL" id="CP017560">
    <property type="protein sequence ID" value="AOV06392.1"/>
    <property type="molecule type" value="Genomic_DNA"/>
</dbReference>
<accession>A0A1D8JCG5</accession>
<reference evidence="1 2" key="1">
    <citation type="submission" date="2016-09" db="EMBL/GenBank/DDBJ databases">
        <title>Complete genome sequence of the Lysinibacillus sphaericus LMG 22257, a specie of Bacillus with ureolytic activity that can effectively biodeposit calcium carbonate.</title>
        <authorList>
            <person name="Yan W."/>
        </authorList>
    </citation>
    <scope>NUCLEOTIDE SEQUENCE [LARGE SCALE GENOMIC DNA]</scope>
    <source>
        <strain evidence="1 2">LMG 22257</strain>
    </source>
</reference>
<dbReference type="InterPro" id="IPR018775">
    <property type="entry name" value="RlaP"/>
</dbReference>
<dbReference type="Proteomes" id="UP000185746">
    <property type="component" value="Chromosome"/>
</dbReference>
<dbReference type="AlphaFoldDB" id="A0A1D8JCG5"/>
<dbReference type="PANTHER" id="PTHR34817:SF2">
    <property type="entry name" value="NUCLEOTIDYLTRANSFERASE"/>
    <property type="match status" value="1"/>
</dbReference>
<evidence type="ECO:0008006" key="3">
    <source>
        <dbReference type="Google" id="ProtNLM"/>
    </source>
</evidence>
<keyword evidence="2" id="KW-1185">Reference proteome</keyword>
<protein>
    <recommendedName>
        <fullName evidence="3">Nucleotidyltransferase</fullName>
    </recommendedName>
</protein>
<organism evidence="1 2">
    <name type="scientific">Sporosarcina ureilytica</name>
    <dbReference type="NCBI Taxonomy" id="298596"/>
    <lineage>
        <taxon>Bacteria</taxon>
        <taxon>Bacillati</taxon>
        <taxon>Bacillota</taxon>
        <taxon>Bacilli</taxon>
        <taxon>Bacillales</taxon>
        <taxon>Caryophanaceae</taxon>
        <taxon>Sporosarcina</taxon>
    </lineage>
</organism>
<evidence type="ECO:0000313" key="1">
    <source>
        <dbReference type="EMBL" id="AOV06392.1"/>
    </source>
</evidence>
<evidence type="ECO:0000313" key="2">
    <source>
        <dbReference type="Proteomes" id="UP000185746"/>
    </source>
</evidence>
<proteinExistence type="predicted"/>
<dbReference type="PANTHER" id="PTHR34817">
    <property type="entry name" value="NUCLEOTIDYLTRANSFERASE"/>
    <property type="match status" value="1"/>
</dbReference>
<dbReference type="RefSeq" id="WP_075526497.1">
    <property type="nucleotide sequence ID" value="NZ_CP017560.1"/>
</dbReference>
<dbReference type="KEGG" id="surl:BI350_01395"/>
<gene>
    <name evidence="1" type="ORF">BI350_01395</name>
</gene>